<dbReference type="PROSITE" id="PS50088">
    <property type="entry name" value="ANK_REPEAT"/>
    <property type="match status" value="3"/>
</dbReference>
<dbReference type="AlphaFoldDB" id="A0A7S0HZ02"/>
<feature type="domain" description="Rab-GAP TBC" evidence="3">
    <location>
        <begin position="372"/>
        <end position="613"/>
    </location>
</feature>
<dbReference type="Gene3D" id="1.10.10.750">
    <property type="entry name" value="Ypt/Rab-GAP domain of gyp1p, domain 1"/>
    <property type="match status" value="1"/>
</dbReference>
<dbReference type="PROSITE" id="PS50297">
    <property type="entry name" value="ANK_REP_REGION"/>
    <property type="match status" value="2"/>
</dbReference>
<feature type="compositionally biased region" description="Basic and acidic residues" evidence="2">
    <location>
        <begin position="911"/>
        <end position="932"/>
    </location>
</feature>
<protein>
    <recommendedName>
        <fullName evidence="3">Rab-GAP TBC domain-containing protein</fullName>
    </recommendedName>
</protein>
<dbReference type="InterPro" id="IPR002110">
    <property type="entry name" value="Ankyrin_rpt"/>
</dbReference>
<feature type="compositionally biased region" description="Acidic residues" evidence="2">
    <location>
        <begin position="801"/>
        <end position="810"/>
    </location>
</feature>
<dbReference type="Gene3D" id="1.25.40.20">
    <property type="entry name" value="Ankyrin repeat-containing domain"/>
    <property type="match status" value="1"/>
</dbReference>
<evidence type="ECO:0000256" key="2">
    <source>
        <dbReference type="SAM" id="MobiDB-lite"/>
    </source>
</evidence>
<name>A0A7S0HZ02_9CRYP</name>
<dbReference type="InterPro" id="IPR035969">
    <property type="entry name" value="Rab-GAP_TBC_sf"/>
</dbReference>
<feature type="repeat" description="ANK" evidence="1">
    <location>
        <begin position="66"/>
        <end position="98"/>
    </location>
</feature>
<dbReference type="InterPro" id="IPR000195">
    <property type="entry name" value="Rab-GAP-TBC_dom"/>
</dbReference>
<dbReference type="PANTHER" id="PTHR47219">
    <property type="entry name" value="RAB GTPASE-ACTIVATING PROTEIN 1-LIKE"/>
    <property type="match status" value="1"/>
</dbReference>
<feature type="region of interest" description="Disordered" evidence="2">
    <location>
        <begin position="183"/>
        <end position="230"/>
    </location>
</feature>
<feature type="repeat" description="ANK" evidence="1">
    <location>
        <begin position="33"/>
        <end position="65"/>
    </location>
</feature>
<dbReference type="GO" id="GO:0031267">
    <property type="term" value="F:small GTPase binding"/>
    <property type="evidence" value="ECO:0007669"/>
    <property type="project" value="TreeGrafter"/>
</dbReference>
<evidence type="ECO:0000259" key="3">
    <source>
        <dbReference type="PROSITE" id="PS50086"/>
    </source>
</evidence>
<dbReference type="Pfam" id="PF00566">
    <property type="entry name" value="RabGAP-TBC"/>
    <property type="match status" value="1"/>
</dbReference>
<dbReference type="PROSITE" id="PS50086">
    <property type="entry name" value="TBC_RABGAP"/>
    <property type="match status" value="1"/>
</dbReference>
<dbReference type="Pfam" id="PF12796">
    <property type="entry name" value="Ank_2"/>
    <property type="match status" value="1"/>
</dbReference>
<dbReference type="EMBL" id="HBEO01033200">
    <property type="protein sequence ID" value="CAD8506172.1"/>
    <property type="molecule type" value="Transcribed_RNA"/>
</dbReference>
<feature type="region of interest" description="Disordered" evidence="2">
    <location>
        <begin position="861"/>
        <end position="956"/>
    </location>
</feature>
<keyword evidence="1" id="KW-0040">ANK repeat</keyword>
<dbReference type="SMART" id="SM00248">
    <property type="entry name" value="ANK"/>
    <property type="match status" value="4"/>
</dbReference>
<dbReference type="PANTHER" id="PTHR47219:SF15">
    <property type="entry name" value="TBC1 DOMAIN FAMILY MEMBER 12 ISOFORM X1"/>
    <property type="match status" value="1"/>
</dbReference>
<dbReference type="InterPro" id="IPR036770">
    <property type="entry name" value="Ankyrin_rpt-contain_sf"/>
</dbReference>
<dbReference type="Gene3D" id="1.10.472.80">
    <property type="entry name" value="Ypt/Rab-GAP domain of gyp1p, domain 3"/>
    <property type="match status" value="1"/>
</dbReference>
<dbReference type="Gene3D" id="1.10.8.270">
    <property type="entry name" value="putative rabgap domain of human tbc1 domain family member 14 like domains"/>
    <property type="match status" value="1"/>
</dbReference>
<dbReference type="InterPro" id="IPR050302">
    <property type="entry name" value="Rab_GAP_TBC_domain"/>
</dbReference>
<feature type="compositionally biased region" description="Basic and acidic residues" evidence="2">
    <location>
        <begin position="183"/>
        <end position="210"/>
    </location>
</feature>
<dbReference type="SUPFAM" id="SSF48403">
    <property type="entry name" value="Ankyrin repeat"/>
    <property type="match status" value="1"/>
</dbReference>
<accession>A0A7S0HZ02</accession>
<organism evidence="4">
    <name type="scientific">Hanusia phi</name>
    <dbReference type="NCBI Taxonomy" id="3032"/>
    <lineage>
        <taxon>Eukaryota</taxon>
        <taxon>Cryptophyceae</taxon>
        <taxon>Pyrenomonadales</taxon>
        <taxon>Geminigeraceae</taxon>
        <taxon>Hanusia</taxon>
    </lineage>
</organism>
<gene>
    <name evidence="4" type="ORF">HPHI1048_LOCUS22457</name>
</gene>
<feature type="compositionally biased region" description="Basic and acidic residues" evidence="2">
    <location>
        <begin position="871"/>
        <end position="887"/>
    </location>
</feature>
<evidence type="ECO:0000313" key="4">
    <source>
        <dbReference type="EMBL" id="CAD8506172.1"/>
    </source>
</evidence>
<proteinExistence type="predicted"/>
<evidence type="ECO:0000256" key="1">
    <source>
        <dbReference type="PROSITE-ProRule" id="PRU00023"/>
    </source>
</evidence>
<feature type="compositionally biased region" description="Basic and acidic residues" evidence="2">
    <location>
        <begin position="946"/>
        <end position="956"/>
    </location>
</feature>
<dbReference type="GO" id="GO:0005096">
    <property type="term" value="F:GTPase activator activity"/>
    <property type="evidence" value="ECO:0007669"/>
    <property type="project" value="TreeGrafter"/>
</dbReference>
<feature type="repeat" description="ANK" evidence="1">
    <location>
        <begin position="99"/>
        <end position="138"/>
    </location>
</feature>
<reference evidence="4" key="1">
    <citation type="submission" date="2021-01" db="EMBL/GenBank/DDBJ databases">
        <authorList>
            <person name="Corre E."/>
            <person name="Pelletier E."/>
            <person name="Niang G."/>
            <person name="Scheremetjew M."/>
            <person name="Finn R."/>
            <person name="Kale V."/>
            <person name="Holt S."/>
            <person name="Cochrane G."/>
            <person name="Meng A."/>
            <person name="Brown T."/>
            <person name="Cohen L."/>
        </authorList>
    </citation>
    <scope>NUCLEOTIDE SEQUENCE</scope>
    <source>
        <strain evidence="4">CCMP325</strain>
    </source>
</reference>
<feature type="region of interest" description="Disordered" evidence="2">
    <location>
        <begin position="760"/>
        <end position="823"/>
    </location>
</feature>
<sequence length="956" mass="106528">MFRGRLFRAVVAGDEEEVKKLIEAGDDVNENGYRGAPLHEASRRGRTEMVQLLCASSADVNARDITQETPLHCAVSCGQLEVAKILLNHGAEVNSQEFAGSTPLHSATTSLFIPSIQVRQQLIEVLMAAGGDPSIRDKVGIGPMENLHVQRVKKTMADRDADNKRDLEMRRFLELTERKKGFYDESSSRVDGTDASTDTKDDNPENDVGKEANPNSQQVGVPPNKHGADASFDATQHKISLWIEGANKLFARSTNERSKEMSVRDGNDSECNAMLSYLKRENSPERAPCEGNRPPGVWHGFGEQFWGSGNSGVKQRKQISEMLSSLAPLFPSPSKNENLIEQDPITVWRDVIIPDWGAKCNDENVHKIWRQGISPYVRGKVWQNAIGNDLKLSEKDYHEMLHIVNEFLKSDNQQKSCSREESKMRGFEFVEHAMFDNHSSTEQSEHAKSSYDVFLEPPWIDHPTIRQIELDLDRTYTELGLFATDGVYHNHLRNVLRAYSCFRPSIGYVQGMGYIASIFLVYMEPCDVFVCMANLLHRYHFPAFLKVDIHGIDRFVAAFDETFNHHLPNLHRHLKHLGVDSRLFLVEWWMTGFCTVLPIDAASVVWDLLLLEGIASFVRITIGVLHELEEDLVQAPLEVCLTCLTHMEDFFETSPPSAEAGSSQELVAAQLRKRKSFKSVLDYANSLDISSDNFMRSVEKDRKISLSSSSKDVRQFLRQIAMLAKEDEKAARERRNHLHDAILARWTHVWRAAKSWSDEMAGEEHGKGGEAGVRDAGAAQGEEGSSPTKDVPCPGKPAGEKEEEREETLEGDGSMRTPQGVSTPLNAVVEAAEKLSREFQNAAEVFRGRHILPLASGATGMKIPWQLGKGGNEDGERVEGGEGRSSEEGQEGSQDAQHSHAAPPLSQSIPRKLEAGDGGKAKGRARAEREVRPLVPPPAFFPRAVKTADVRTGDVK</sequence>
<dbReference type="SMART" id="SM00164">
    <property type="entry name" value="TBC"/>
    <property type="match status" value="1"/>
</dbReference>
<dbReference type="SUPFAM" id="SSF47923">
    <property type="entry name" value="Ypt/Rab-GAP domain of gyp1p"/>
    <property type="match status" value="2"/>
</dbReference>